<dbReference type="Proteomes" id="UP000320593">
    <property type="component" value="Unassembled WGS sequence"/>
</dbReference>
<comment type="caution">
    <text evidence="3">The sequence shown here is derived from an EMBL/GenBank/DDBJ whole genome shotgun (WGS) entry which is preliminary data.</text>
</comment>
<dbReference type="Gene3D" id="2.60.40.60">
    <property type="entry name" value="Cadherins"/>
    <property type="match status" value="1"/>
</dbReference>
<keyword evidence="4" id="KW-1185">Reference proteome</keyword>
<dbReference type="Gene3D" id="2.160.20.10">
    <property type="entry name" value="Single-stranded right-handed beta-helix, Pectin lyase-like"/>
    <property type="match status" value="2"/>
</dbReference>
<dbReference type="InterPro" id="IPR001343">
    <property type="entry name" value="Hemolysn_Ca-bd"/>
</dbReference>
<dbReference type="EMBL" id="VLLF01000007">
    <property type="protein sequence ID" value="TWI84616.1"/>
    <property type="molecule type" value="Genomic_DNA"/>
</dbReference>
<dbReference type="GO" id="GO:0005509">
    <property type="term" value="F:calcium ion binding"/>
    <property type="evidence" value="ECO:0007669"/>
    <property type="project" value="InterPro"/>
</dbReference>
<dbReference type="InterPro" id="IPR038255">
    <property type="entry name" value="PBS_linker_sf"/>
</dbReference>
<dbReference type="InterPro" id="IPR012334">
    <property type="entry name" value="Pectin_lyas_fold"/>
</dbReference>
<dbReference type="Pfam" id="PF00028">
    <property type="entry name" value="Cadherin"/>
    <property type="match status" value="1"/>
</dbReference>
<dbReference type="GO" id="GO:0007156">
    <property type="term" value="P:homophilic cell adhesion via plasma membrane adhesion molecules"/>
    <property type="evidence" value="ECO:0007669"/>
    <property type="project" value="InterPro"/>
</dbReference>
<dbReference type="InterPro" id="IPR011050">
    <property type="entry name" value="Pectin_lyase_fold/virulence"/>
</dbReference>
<dbReference type="InterPro" id="IPR002126">
    <property type="entry name" value="Cadherin-like_dom"/>
</dbReference>
<dbReference type="InterPro" id="IPR015919">
    <property type="entry name" value="Cadherin-like_sf"/>
</dbReference>
<proteinExistence type="predicted"/>
<dbReference type="PROSITE" id="PS00330">
    <property type="entry name" value="HEMOLYSIN_CALCIUM"/>
    <property type="match status" value="2"/>
</dbReference>
<protein>
    <submittedName>
        <fullName evidence="3">Uncharacterized protein DUF4214</fullName>
    </submittedName>
</protein>
<dbReference type="InterPro" id="IPR018511">
    <property type="entry name" value="Hemolysin-typ_Ca-bd_CS"/>
</dbReference>
<evidence type="ECO:0000256" key="1">
    <source>
        <dbReference type="SAM" id="MobiDB-lite"/>
    </source>
</evidence>
<dbReference type="RefSeq" id="WP_145344592.1">
    <property type="nucleotide sequence ID" value="NZ_VLLF01000007.1"/>
</dbReference>
<dbReference type="InterPro" id="IPR011049">
    <property type="entry name" value="Serralysin-like_metalloprot_C"/>
</dbReference>
<dbReference type="SUPFAM" id="SSF51120">
    <property type="entry name" value="beta-Roll"/>
    <property type="match status" value="1"/>
</dbReference>
<gene>
    <name evidence="3" type="ORF">JM93_02948</name>
</gene>
<dbReference type="SUPFAM" id="SSF51126">
    <property type="entry name" value="Pectin lyase-like"/>
    <property type="match status" value="2"/>
</dbReference>
<name>A0A562SV65_9HYPH</name>
<feature type="region of interest" description="Disordered" evidence="1">
    <location>
        <begin position="498"/>
        <end position="581"/>
    </location>
</feature>
<accession>A0A562SV65</accession>
<sequence>MSTTVESQISSYFTSILKREPDSAGLAGWVSAVADGNSLDDVRAQFVNSAEADAIIDPLVRLYEAAFGRVPDDSGLEGWAAQVRAGSSIQEIAAGFTGSAEFAARYPEAAQGDLTGFVTALYQQALGRAPDAEGLQGWITSGLSTAEILVGFSNSPEFQSRSDANVSTYLSAVGQGNSPSPVFSLFALGSSADLTGDVIDGKVAGATVGIDLNGDGIIGPDEPTVTTDSLGNFSFPDGTPLGNLIATEGTDISTGLPFTGKLEAPSGSTVVTPLTTMVKKLADQDTDTSKTDAEKAADAQTQLKGLLGLSSITADLTTTDFVAEAGEGDPNGADGLSDLQAAQLYSASAQILNLVAQGTAAITGADGSVSDQDAADAVFNALASALAGQGGGSTVDLTSTSATDADASNDATDLLVNVINSAASGAGLTGDALTKVESIADSAAKIAAAANKEIDEAVDGLAALNPLDPNFGTNSNDAIVKIVKTQKVIQGEASADLKTAAGSDNPDQNADNLAGTIANSDGSGFNDDSIIDSQNIGDVNGDGQDDDGIAGSDNPDDGGVINPDDTGGAGAGGGGAPADTSAPVFTSGSVFSVDENTLDFATVAATDNAAVSYGISGGVDAAAFDIDTSTGELSFATAPDHETPADDNGDNLYEVTVSATDASGNTTTQEIEVTVNNTIEVGAPGAEYTTIQAAIAAASSGDTIVVKDGTYTGPIEIDVEGLTLVAAPGADVTITGFFASDYPGATVAITADNVRLEGFTIDNGFDIGNTNGRAIAPTDTSGSEIVGNTLTNAFRGIQGDFYGRPEDVTITENTFDSTVSYGLAGTEDMSILDLSGNIFNTSVEGIGLGVGVDLPDAADTVAEIVATNTFSGTGNAVVDYQSGAPLNFDADGNIVVADGESIQDAIDGAPEGATIVVEAGTYSESLTIDKAVTLVGQPDLGGNNPVIDTGGAGIQITGDINNGGAASIAISGFDFAGNTAGVSVHSSTQLDSLLIDGSNFDGNSTHGIIVNSVDGLAAISVTNSSFTDNGQGGSNGSGDLVLFDYQGAATIDGVSFTSTRTDGDPAAGKGDTAIQIAGFEQSTYDVSSPIGTVQISNVSVQGSYHKNHIAIQGFTDLSNASLSNVSLDGSSNWGYLVFIDPVASSGLDTVGNSGYPGNFAGGAATETLDLSGVSVTNGSSANLGFDVFIRGTDADNTQTGTGANDFLNALAENDTDAEYGTDYGGDDTLSGLGGDDQLFGGEGDDTLNGGEGEDIALFSGSRSDYTIIKTDIDTYSVIDNNAGNGDEGTDTLVGIENARFDADNAIFALDVSSPGDIFDQLVIPEVIFGSGNANGSFTANHVISTPDGHAIELGLRAKLRFDETNQPQNEFNSNGDGTYTFDTGTPPTGFSFAPGAVTTPIWNFEWTINTDIDGSSGKTLDDYIYLLEIDGDPSAATDFGTGGFDPINVVLADHAMGTNTTTQSSKVSAADETEYAGNIASLNVAQNSWNYEFFNGADGLEQLENFDPTDAGIYTIQLSAFDGDELVSTVGINVIVEDPIG</sequence>
<reference evidence="3 4" key="1">
    <citation type="submission" date="2019-07" db="EMBL/GenBank/DDBJ databases">
        <title>Genomic Encyclopedia of Archaeal and Bacterial Type Strains, Phase II (KMG-II): from individual species to whole genera.</title>
        <authorList>
            <person name="Goeker M."/>
        </authorList>
    </citation>
    <scope>NUCLEOTIDE SEQUENCE [LARGE SCALE GENOMIC DNA]</scope>
    <source>
        <strain evidence="3 4">ATCC BAA-252</strain>
    </source>
</reference>
<dbReference type="SUPFAM" id="SSF49313">
    <property type="entry name" value="Cadherin-like"/>
    <property type="match status" value="1"/>
</dbReference>
<dbReference type="Pfam" id="PF13946">
    <property type="entry name" value="DUF4214"/>
    <property type="match status" value="2"/>
</dbReference>
<dbReference type="Pfam" id="PF00353">
    <property type="entry name" value="HemolysinCabind"/>
    <property type="match status" value="1"/>
</dbReference>
<organism evidence="3 4">
    <name type="scientific">Roseibium hamelinense</name>
    <dbReference type="NCBI Taxonomy" id="150831"/>
    <lineage>
        <taxon>Bacteria</taxon>
        <taxon>Pseudomonadati</taxon>
        <taxon>Pseudomonadota</taxon>
        <taxon>Alphaproteobacteria</taxon>
        <taxon>Hyphomicrobiales</taxon>
        <taxon>Stappiaceae</taxon>
        <taxon>Roseibium</taxon>
    </lineage>
</organism>
<feature type="compositionally biased region" description="Gly residues" evidence="1">
    <location>
        <begin position="567"/>
        <end position="576"/>
    </location>
</feature>
<feature type="compositionally biased region" description="Polar residues" evidence="1">
    <location>
        <begin position="505"/>
        <end position="523"/>
    </location>
</feature>
<dbReference type="Gene3D" id="1.10.3130.20">
    <property type="entry name" value="Phycobilisome linker domain"/>
    <property type="match status" value="1"/>
</dbReference>
<feature type="domain" description="Cadherin" evidence="2">
    <location>
        <begin position="584"/>
        <end position="686"/>
    </location>
</feature>
<evidence type="ECO:0000313" key="4">
    <source>
        <dbReference type="Proteomes" id="UP000320593"/>
    </source>
</evidence>
<evidence type="ECO:0000313" key="3">
    <source>
        <dbReference type="EMBL" id="TWI84616.1"/>
    </source>
</evidence>
<evidence type="ECO:0000259" key="2">
    <source>
        <dbReference type="PROSITE" id="PS50268"/>
    </source>
</evidence>
<dbReference type="InterPro" id="IPR025282">
    <property type="entry name" value="DUF4214"/>
</dbReference>
<dbReference type="GO" id="GO:0016020">
    <property type="term" value="C:membrane"/>
    <property type="evidence" value="ECO:0007669"/>
    <property type="project" value="InterPro"/>
</dbReference>
<dbReference type="CDD" id="cd11304">
    <property type="entry name" value="Cadherin_repeat"/>
    <property type="match status" value="1"/>
</dbReference>
<dbReference type="PROSITE" id="PS50268">
    <property type="entry name" value="CADHERIN_2"/>
    <property type="match status" value="1"/>
</dbReference>
<dbReference type="OrthoDB" id="280680at2"/>